<evidence type="ECO:0000256" key="1">
    <source>
        <dbReference type="SAM" id="MobiDB-lite"/>
    </source>
</evidence>
<dbReference type="AlphaFoldDB" id="A0A2P2KX15"/>
<dbReference type="EMBL" id="GGEC01029786">
    <property type="protein sequence ID" value="MBX10270.1"/>
    <property type="molecule type" value="Transcribed_RNA"/>
</dbReference>
<organism evidence="2">
    <name type="scientific">Rhizophora mucronata</name>
    <name type="common">Asiatic mangrove</name>
    <dbReference type="NCBI Taxonomy" id="61149"/>
    <lineage>
        <taxon>Eukaryota</taxon>
        <taxon>Viridiplantae</taxon>
        <taxon>Streptophyta</taxon>
        <taxon>Embryophyta</taxon>
        <taxon>Tracheophyta</taxon>
        <taxon>Spermatophyta</taxon>
        <taxon>Magnoliopsida</taxon>
        <taxon>eudicotyledons</taxon>
        <taxon>Gunneridae</taxon>
        <taxon>Pentapetalae</taxon>
        <taxon>rosids</taxon>
        <taxon>fabids</taxon>
        <taxon>Malpighiales</taxon>
        <taxon>Rhizophoraceae</taxon>
        <taxon>Rhizophora</taxon>
    </lineage>
</organism>
<protein>
    <submittedName>
        <fullName evidence="2">Uncharacterized protein MANES_14G008700</fullName>
    </submittedName>
</protein>
<name>A0A2P2KX15_RHIMU</name>
<feature type="region of interest" description="Disordered" evidence="1">
    <location>
        <begin position="1"/>
        <end position="44"/>
    </location>
</feature>
<accession>A0A2P2KX15</accession>
<sequence length="151" mass="16269">MKMDQPSIPSASPQTLPNQKNNNKPTKKKPPTPQELISHYQSQGLDSQEASVKVIEDLQNVLVRVISTSGKTKKDKLIAETPRKVDLVNNRLAVLDMKVDSKPGFVETFTIGLASGVALRGIESAWPHVVGGISQIWSAVGSVTKPPTSSS</sequence>
<feature type="compositionally biased region" description="Low complexity" evidence="1">
    <location>
        <begin position="13"/>
        <end position="24"/>
    </location>
</feature>
<proteinExistence type="predicted"/>
<evidence type="ECO:0000313" key="2">
    <source>
        <dbReference type="EMBL" id="MBX10270.1"/>
    </source>
</evidence>
<reference evidence="2" key="1">
    <citation type="submission" date="2018-02" db="EMBL/GenBank/DDBJ databases">
        <title>Rhizophora mucronata_Transcriptome.</title>
        <authorList>
            <person name="Meera S.P."/>
            <person name="Sreeshan A."/>
            <person name="Augustine A."/>
        </authorList>
    </citation>
    <scope>NUCLEOTIDE SEQUENCE</scope>
    <source>
        <tissue evidence="2">Leaf</tissue>
    </source>
</reference>